<protein>
    <recommendedName>
        <fullName evidence="1">protein S-acyltransferase</fullName>
        <ecNumber evidence="1">2.3.1.225</ecNumber>
    </recommendedName>
</protein>
<dbReference type="RefSeq" id="XP_007782771.1">
    <property type="nucleotide sequence ID" value="XM_007784581.1"/>
</dbReference>
<dbReference type="OrthoDB" id="195446at2759"/>
<evidence type="ECO:0000256" key="3">
    <source>
        <dbReference type="ARBA" id="ARBA00023043"/>
    </source>
</evidence>
<dbReference type="EMBL" id="JH767587">
    <property type="protein sequence ID" value="EON67454.1"/>
    <property type="molecule type" value="Genomic_DNA"/>
</dbReference>
<dbReference type="HOGENOM" id="CLU_350544_0_0_1"/>
<feature type="compositionally biased region" description="Acidic residues" evidence="5">
    <location>
        <begin position="289"/>
        <end position="302"/>
    </location>
</feature>
<keyword evidence="3 4" id="KW-0040">ANK repeat</keyword>
<dbReference type="PANTHER" id="PTHR24161">
    <property type="entry name" value="ANK_REP_REGION DOMAIN-CONTAINING PROTEIN-RELATED"/>
    <property type="match status" value="1"/>
</dbReference>
<dbReference type="GeneID" id="19904019"/>
<evidence type="ECO:0000256" key="1">
    <source>
        <dbReference type="ARBA" id="ARBA00012210"/>
    </source>
</evidence>
<dbReference type="Pfam" id="PF12796">
    <property type="entry name" value="Ank_2"/>
    <property type="match status" value="2"/>
</dbReference>
<dbReference type="SMART" id="SM00248">
    <property type="entry name" value="ANK"/>
    <property type="match status" value="4"/>
</dbReference>
<feature type="repeat" description="ANK" evidence="4">
    <location>
        <begin position="622"/>
        <end position="654"/>
    </location>
</feature>
<dbReference type="InterPro" id="IPR011990">
    <property type="entry name" value="TPR-like_helical_dom_sf"/>
</dbReference>
<feature type="compositionally biased region" description="Pro residues" evidence="5">
    <location>
        <begin position="556"/>
        <end position="573"/>
    </location>
</feature>
<feature type="region of interest" description="Disordered" evidence="5">
    <location>
        <begin position="276"/>
        <end position="319"/>
    </location>
</feature>
<gene>
    <name evidence="6" type="ORF">W97_06708</name>
</gene>
<evidence type="ECO:0000256" key="5">
    <source>
        <dbReference type="SAM" id="MobiDB-lite"/>
    </source>
</evidence>
<dbReference type="Gene3D" id="1.25.40.10">
    <property type="entry name" value="Tetratricopeptide repeat domain"/>
    <property type="match status" value="1"/>
</dbReference>
<accession>R7Z080</accession>
<dbReference type="Proteomes" id="UP000016924">
    <property type="component" value="Unassembled WGS sequence"/>
</dbReference>
<dbReference type="PROSITE" id="PS50088">
    <property type="entry name" value="ANK_REPEAT"/>
    <property type="match status" value="3"/>
</dbReference>
<feature type="repeat" description="ANK" evidence="4">
    <location>
        <begin position="693"/>
        <end position="725"/>
    </location>
</feature>
<feature type="repeat" description="ANK" evidence="4">
    <location>
        <begin position="657"/>
        <end position="690"/>
    </location>
</feature>
<dbReference type="PANTHER" id="PTHR24161:SF85">
    <property type="entry name" value="PALMITOYLTRANSFERASE HIP14"/>
    <property type="match status" value="1"/>
</dbReference>
<dbReference type="GO" id="GO:0019706">
    <property type="term" value="F:protein-cysteine S-palmitoyltransferase activity"/>
    <property type="evidence" value="ECO:0007669"/>
    <property type="project" value="UniProtKB-EC"/>
</dbReference>
<organism evidence="6 7">
    <name type="scientific">Coniosporium apollinis (strain CBS 100218)</name>
    <name type="common">Rock-inhabiting black yeast</name>
    <dbReference type="NCBI Taxonomy" id="1168221"/>
    <lineage>
        <taxon>Eukaryota</taxon>
        <taxon>Fungi</taxon>
        <taxon>Dikarya</taxon>
        <taxon>Ascomycota</taxon>
        <taxon>Pezizomycotina</taxon>
        <taxon>Dothideomycetes</taxon>
        <taxon>Dothideomycetes incertae sedis</taxon>
        <taxon>Coniosporium</taxon>
    </lineage>
</organism>
<dbReference type="AlphaFoldDB" id="R7Z080"/>
<name>R7Z080_CONA1</name>
<dbReference type="eggNOG" id="KOG4177">
    <property type="taxonomic scope" value="Eukaryota"/>
</dbReference>
<sequence>MGVELVASIIAVVATASRVSVHFGRFIYDVKDAGETRNDLFSWVKSLHETLCLVHKTLEQRQKQTPTRPLTENEEEIWTTASNTLKRCQETANKFEENLQRLGGGGSDPRWLQKAWLHLKIQVKNPVIARMEAQIHANIRAAHFLLTCLQQYMHEETQTALRAESEKHQEFLSKIQHDIGQLRACYATLSQQIRPRLGRQSQAASSEDEAEGTTATQDLAGDRDVLEDEPPELQTMKECIHVAHSIRDKMSVASSIVGTATQTASGGETRLLEDARRVGNGRRSGCETEYSDDNDSDSDTDADSGHRGVSLTGTATPERAETITAAPVVPHQADQVERSVEDPILGLDFTEPPDVLNTNIDNCKRSAKEAALAGDYEGAERDLLDAIELAKRRQSIYSFPFEERTELLELLAEAFAKNHKFNKSKRVYVDLLRESNGNPVREGRMCFLLAEMYREKYRVQKAVGLFEAYEKYAMAAFNSALRLSPSQDPNSSWPEGHPTLRDTAQVLVELYGYWNKPSRAKTFTEMYLTRQENAAPHSAPVSTSPLDTPTPLIGPDLPPTPPPTAPEDPPPTSPESSTNVSDWSGPSRRAAPNLSVPIRKGDIELTNYVLSCGANIEERDEKGLTPLLLAASKKQTAIVRLLLDQERGPNVLAKDNKGRGALHHALFGRGGEDMVEYLVRHGADVKACTSDTEKMSPLHYSVKFNKLRAAEILLNNGANIEAEDGAGRTPLGLALEGRRYDLTELLLSRDAAFDKESVSRVFPGLKDSLINLEKYGQYRDQSIGVFDGLKPGVTFQMASPKKS</sequence>
<evidence type="ECO:0000313" key="6">
    <source>
        <dbReference type="EMBL" id="EON67454.1"/>
    </source>
</evidence>
<proteinExistence type="predicted"/>
<dbReference type="STRING" id="1168221.R7Z080"/>
<dbReference type="OMA" id="HISAYID"/>
<evidence type="ECO:0000256" key="2">
    <source>
        <dbReference type="ARBA" id="ARBA00022737"/>
    </source>
</evidence>
<dbReference type="InterPro" id="IPR002110">
    <property type="entry name" value="Ankyrin_rpt"/>
</dbReference>
<feature type="region of interest" description="Disordered" evidence="5">
    <location>
        <begin position="197"/>
        <end position="224"/>
    </location>
</feature>
<feature type="compositionally biased region" description="Low complexity" evidence="5">
    <location>
        <begin position="545"/>
        <end position="555"/>
    </location>
</feature>
<dbReference type="EC" id="2.3.1.225" evidence="1"/>
<evidence type="ECO:0000313" key="7">
    <source>
        <dbReference type="Proteomes" id="UP000016924"/>
    </source>
</evidence>
<dbReference type="SUPFAM" id="SSF48403">
    <property type="entry name" value="Ankyrin repeat"/>
    <property type="match status" value="1"/>
</dbReference>
<dbReference type="SUPFAM" id="SSF48452">
    <property type="entry name" value="TPR-like"/>
    <property type="match status" value="1"/>
</dbReference>
<evidence type="ECO:0000256" key="4">
    <source>
        <dbReference type="PROSITE-ProRule" id="PRU00023"/>
    </source>
</evidence>
<dbReference type="InterPro" id="IPR036770">
    <property type="entry name" value="Ankyrin_rpt-contain_sf"/>
</dbReference>
<keyword evidence="2" id="KW-0677">Repeat</keyword>
<feature type="region of interest" description="Disordered" evidence="5">
    <location>
        <begin position="534"/>
        <end position="595"/>
    </location>
</feature>
<dbReference type="Gene3D" id="1.25.40.20">
    <property type="entry name" value="Ankyrin repeat-containing domain"/>
    <property type="match status" value="1"/>
</dbReference>
<dbReference type="PROSITE" id="PS50297">
    <property type="entry name" value="ANK_REP_REGION"/>
    <property type="match status" value="2"/>
</dbReference>
<keyword evidence="7" id="KW-1185">Reference proteome</keyword>
<reference evidence="7" key="1">
    <citation type="submission" date="2012-06" db="EMBL/GenBank/DDBJ databases">
        <title>The genome sequence of Coniosporium apollinis CBS 100218.</title>
        <authorList>
            <consortium name="The Broad Institute Genome Sequencing Platform"/>
            <person name="Cuomo C."/>
            <person name="Gorbushina A."/>
            <person name="Noack S."/>
            <person name="Walker B."/>
            <person name="Young S.K."/>
            <person name="Zeng Q."/>
            <person name="Gargeya S."/>
            <person name="Fitzgerald M."/>
            <person name="Haas B."/>
            <person name="Abouelleil A."/>
            <person name="Alvarado L."/>
            <person name="Arachchi H.M."/>
            <person name="Berlin A.M."/>
            <person name="Chapman S.B."/>
            <person name="Goldberg J."/>
            <person name="Griggs A."/>
            <person name="Gujja S."/>
            <person name="Hansen M."/>
            <person name="Howarth C."/>
            <person name="Imamovic A."/>
            <person name="Larimer J."/>
            <person name="McCowan C."/>
            <person name="Montmayeur A."/>
            <person name="Murphy C."/>
            <person name="Neiman D."/>
            <person name="Pearson M."/>
            <person name="Priest M."/>
            <person name="Roberts A."/>
            <person name="Saif S."/>
            <person name="Shea T."/>
            <person name="Sisk P."/>
            <person name="Sykes S."/>
            <person name="Wortman J."/>
            <person name="Nusbaum C."/>
            <person name="Birren B."/>
        </authorList>
    </citation>
    <scope>NUCLEOTIDE SEQUENCE [LARGE SCALE GENOMIC DNA]</scope>
    <source>
        <strain evidence="7">CBS 100218</strain>
    </source>
</reference>